<evidence type="ECO:0000256" key="7">
    <source>
        <dbReference type="ARBA" id="ARBA00022989"/>
    </source>
</evidence>
<organism evidence="12 13">
    <name type="scientific">Tropicimonas isoalkanivorans</name>
    <dbReference type="NCBI Taxonomy" id="441112"/>
    <lineage>
        <taxon>Bacteria</taxon>
        <taxon>Pseudomonadati</taxon>
        <taxon>Pseudomonadota</taxon>
        <taxon>Alphaproteobacteria</taxon>
        <taxon>Rhodobacterales</taxon>
        <taxon>Roseobacteraceae</taxon>
        <taxon>Tropicimonas</taxon>
    </lineage>
</organism>
<dbReference type="Pfam" id="PF00664">
    <property type="entry name" value="ABC_membrane"/>
    <property type="match status" value="1"/>
</dbReference>
<evidence type="ECO:0000256" key="4">
    <source>
        <dbReference type="ARBA" id="ARBA00022692"/>
    </source>
</evidence>
<dbReference type="GO" id="GO:0005886">
    <property type="term" value="C:plasma membrane"/>
    <property type="evidence" value="ECO:0007669"/>
    <property type="project" value="UniProtKB-SubCell"/>
</dbReference>
<dbReference type="SMART" id="SM00382">
    <property type="entry name" value="AAA"/>
    <property type="match status" value="1"/>
</dbReference>
<dbReference type="STRING" id="441112.SAMN04488094_101443"/>
<keyword evidence="3" id="KW-1003">Cell membrane</keyword>
<feature type="transmembrane region" description="Helical" evidence="9">
    <location>
        <begin position="268"/>
        <end position="288"/>
    </location>
</feature>
<accession>A0A1I1DRX1</accession>
<dbReference type="InterPro" id="IPR003593">
    <property type="entry name" value="AAA+_ATPase"/>
</dbReference>
<dbReference type="InterPro" id="IPR011527">
    <property type="entry name" value="ABC1_TM_dom"/>
</dbReference>
<reference evidence="12 13" key="1">
    <citation type="submission" date="2016-10" db="EMBL/GenBank/DDBJ databases">
        <authorList>
            <person name="de Groot N.N."/>
        </authorList>
    </citation>
    <scope>NUCLEOTIDE SEQUENCE [LARGE SCALE GENOMIC DNA]</scope>
    <source>
        <strain evidence="12 13">DSM 19548</strain>
    </source>
</reference>
<dbReference type="Gene3D" id="1.20.1560.10">
    <property type="entry name" value="ABC transporter type 1, transmembrane domain"/>
    <property type="match status" value="1"/>
</dbReference>
<dbReference type="PROSITE" id="PS50893">
    <property type="entry name" value="ABC_TRANSPORTER_2"/>
    <property type="match status" value="1"/>
</dbReference>
<dbReference type="EMBL" id="FOLG01000001">
    <property type="protein sequence ID" value="SFB77641.1"/>
    <property type="molecule type" value="Genomic_DNA"/>
</dbReference>
<dbReference type="SUPFAM" id="SSF90123">
    <property type="entry name" value="ABC transporter transmembrane region"/>
    <property type="match status" value="1"/>
</dbReference>
<evidence type="ECO:0000259" key="10">
    <source>
        <dbReference type="PROSITE" id="PS50893"/>
    </source>
</evidence>
<dbReference type="InterPro" id="IPR027417">
    <property type="entry name" value="P-loop_NTPase"/>
</dbReference>
<evidence type="ECO:0000259" key="11">
    <source>
        <dbReference type="PROSITE" id="PS50929"/>
    </source>
</evidence>
<protein>
    <submittedName>
        <fullName evidence="12">ABC-type multidrug transport system, ATPase and permease component</fullName>
    </submittedName>
</protein>
<feature type="transmembrane region" description="Helical" evidence="9">
    <location>
        <begin position="21"/>
        <end position="47"/>
    </location>
</feature>
<evidence type="ECO:0000256" key="3">
    <source>
        <dbReference type="ARBA" id="ARBA00022475"/>
    </source>
</evidence>
<feature type="transmembrane region" description="Helical" evidence="9">
    <location>
        <begin position="183"/>
        <end position="204"/>
    </location>
</feature>
<dbReference type="PANTHER" id="PTHR24221:SF654">
    <property type="entry name" value="ATP-BINDING CASSETTE SUB-FAMILY B MEMBER 6"/>
    <property type="match status" value="1"/>
</dbReference>
<dbReference type="Proteomes" id="UP000198728">
    <property type="component" value="Unassembled WGS sequence"/>
</dbReference>
<evidence type="ECO:0000256" key="6">
    <source>
        <dbReference type="ARBA" id="ARBA00022840"/>
    </source>
</evidence>
<evidence type="ECO:0000313" key="12">
    <source>
        <dbReference type="EMBL" id="SFB77641.1"/>
    </source>
</evidence>
<dbReference type="GO" id="GO:0005524">
    <property type="term" value="F:ATP binding"/>
    <property type="evidence" value="ECO:0007669"/>
    <property type="project" value="UniProtKB-KW"/>
</dbReference>
<dbReference type="GO" id="GO:0140359">
    <property type="term" value="F:ABC-type transporter activity"/>
    <property type="evidence" value="ECO:0007669"/>
    <property type="project" value="InterPro"/>
</dbReference>
<keyword evidence="7 9" id="KW-1133">Transmembrane helix</keyword>
<evidence type="ECO:0000256" key="9">
    <source>
        <dbReference type="SAM" id="Phobius"/>
    </source>
</evidence>
<dbReference type="OrthoDB" id="5288711at2"/>
<keyword evidence="8 9" id="KW-0472">Membrane</keyword>
<dbReference type="RefSeq" id="WP_093359009.1">
    <property type="nucleotide sequence ID" value="NZ_FOLG01000001.1"/>
</dbReference>
<comment type="subcellular location">
    <subcellularLocation>
        <location evidence="1">Cell membrane</location>
        <topology evidence="1">Multi-pass membrane protein</topology>
    </subcellularLocation>
</comment>
<dbReference type="Pfam" id="PF00005">
    <property type="entry name" value="ABC_tran"/>
    <property type="match status" value="1"/>
</dbReference>
<feature type="domain" description="ABC transporter" evidence="10">
    <location>
        <begin position="364"/>
        <end position="602"/>
    </location>
</feature>
<gene>
    <name evidence="12" type="ORF">SAMN04488094_101443</name>
</gene>
<dbReference type="GO" id="GO:0016887">
    <property type="term" value="F:ATP hydrolysis activity"/>
    <property type="evidence" value="ECO:0007669"/>
    <property type="project" value="InterPro"/>
</dbReference>
<evidence type="ECO:0000256" key="1">
    <source>
        <dbReference type="ARBA" id="ARBA00004651"/>
    </source>
</evidence>
<dbReference type="InterPro" id="IPR017871">
    <property type="entry name" value="ABC_transporter-like_CS"/>
</dbReference>
<evidence type="ECO:0000256" key="5">
    <source>
        <dbReference type="ARBA" id="ARBA00022741"/>
    </source>
</evidence>
<dbReference type="Gene3D" id="3.40.50.300">
    <property type="entry name" value="P-loop containing nucleotide triphosphate hydrolases"/>
    <property type="match status" value="1"/>
</dbReference>
<dbReference type="InterPro" id="IPR039421">
    <property type="entry name" value="Type_1_exporter"/>
</dbReference>
<name>A0A1I1DRX1_9RHOB</name>
<dbReference type="GO" id="GO:0034040">
    <property type="term" value="F:ATPase-coupled lipid transmembrane transporter activity"/>
    <property type="evidence" value="ECO:0007669"/>
    <property type="project" value="TreeGrafter"/>
</dbReference>
<keyword evidence="13" id="KW-1185">Reference proteome</keyword>
<dbReference type="AlphaFoldDB" id="A0A1I1DRX1"/>
<keyword evidence="5" id="KW-0547">Nucleotide-binding</keyword>
<feature type="transmembrane region" description="Helical" evidence="9">
    <location>
        <begin position="75"/>
        <end position="102"/>
    </location>
</feature>
<dbReference type="PROSITE" id="PS50929">
    <property type="entry name" value="ABC_TM1F"/>
    <property type="match status" value="1"/>
</dbReference>
<evidence type="ECO:0000313" key="13">
    <source>
        <dbReference type="Proteomes" id="UP000198728"/>
    </source>
</evidence>
<keyword evidence="2" id="KW-0813">Transport</keyword>
<keyword evidence="6" id="KW-0067">ATP-binding</keyword>
<dbReference type="InterPro" id="IPR036640">
    <property type="entry name" value="ABC1_TM_sf"/>
</dbReference>
<proteinExistence type="predicted"/>
<dbReference type="PANTHER" id="PTHR24221">
    <property type="entry name" value="ATP-BINDING CASSETTE SUB-FAMILY B"/>
    <property type="match status" value="1"/>
</dbReference>
<dbReference type="SUPFAM" id="SSF52540">
    <property type="entry name" value="P-loop containing nucleoside triphosphate hydrolases"/>
    <property type="match status" value="1"/>
</dbReference>
<keyword evidence="4 9" id="KW-0812">Transmembrane</keyword>
<dbReference type="PROSITE" id="PS00211">
    <property type="entry name" value="ABC_TRANSPORTER_1"/>
    <property type="match status" value="1"/>
</dbReference>
<dbReference type="InterPro" id="IPR003439">
    <property type="entry name" value="ABC_transporter-like_ATP-bd"/>
</dbReference>
<evidence type="ECO:0000256" key="2">
    <source>
        <dbReference type="ARBA" id="ARBA00022448"/>
    </source>
</evidence>
<dbReference type="FunFam" id="3.40.50.300:FF:000299">
    <property type="entry name" value="ABC transporter ATP-binding protein/permease"/>
    <property type="match status" value="1"/>
</dbReference>
<sequence>MISRHDLRRAWALLDAHERRNALKVLALMIVAAFASAVMIGSVFPFLSVLSDPDLIDTVPLLHWSYQTLGFDSKYTFIVTLGLAAIVLIVLSNIVLILSTWANLRFSQMRTHSISRRLLAHYLAQGYGYFLTKHTGDLATTMLAESSQVVNQFFRPLANFISASLTSVAVISTVVLIEPVVATSVIVTFGLIYCGLMVTTRRYLRRLGQLRTESNSRRFRYASEALNGIKDVKLLGHEATYLDRYSHPSLEMARSQVAVSVLSEAPRYAIQIVAFGGIIIVCLLLLDPSGLEDRAALSGILPIIGLLAFAGQRLMPELQKLYSAITAMTYGGAALNRVYNDLNDSPSHRLVRTQPAPLGLKRSLVLDDVQYTYPNAERPGLRGVSLDIRAGERIGFVGSSGAGKTTLVDVVLGLLTPDSGAIHVDGTQLTSDNIRAWQRSVGYVPQDIFLIDASLAENIALGVPPEKIDAQRVEQSARAAHLHDFVMGELPEGYATRIGERGLRLSGGQRQRIGIARALYRDTDLIAFDEATSALDNLTEREVLSAVETLPGDKTILMIAHRLSTVKVCDRIVVMDGGRIADVGTWDELIRYSDAFSRIAGDAA</sequence>
<feature type="domain" description="ABC transmembrane type-1" evidence="11">
    <location>
        <begin position="25"/>
        <end position="284"/>
    </location>
</feature>
<evidence type="ECO:0000256" key="8">
    <source>
        <dbReference type="ARBA" id="ARBA00023136"/>
    </source>
</evidence>